<feature type="compositionally biased region" description="Basic and acidic residues" evidence="1">
    <location>
        <begin position="121"/>
        <end position="132"/>
    </location>
</feature>
<proteinExistence type="predicted"/>
<evidence type="ECO:0000313" key="3">
    <source>
        <dbReference type="Proteomes" id="UP001221413"/>
    </source>
</evidence>
<feature type="compositionally biased region" description="Low complexity" evidence="1">
    <location>
        <begin position="240"/>
        <end position="251"/>
    </location>
</feature>
<feature type="compositionally biased region" description="Low complexity" evidence="1">
    <location>
        <begin position="30"/>
        <end position="41"/>
    </location>
</feature>
<comment type="caution">
    <text evidence="2">The sequence shown here is derived from an EMBL/GenBank/DDBJ whole genome shotgun (WGS) entry which is preliminary data.</text>
</comment>
<accession>A0AAD6NHR2</accession>
<feature type="compositionally biased region" description="Low complexity" evidence="1">
    <location>
        <begin position="93"/>
        <end position="110"/>
    </location>
</feature>
<feature type="compositionally biased region" description="Acidic residues" evidence="1">
    <location>
        <begin position="42"/>
        <end position="51"/>
    </location>
</feature>
<organism evidence="2 3">
    <name type="scientific">Drechslerella dactyloides</name>
    <name type="common">Nematode-trapping fungus</name>
    <name type="synonym">Arthrobotrys dactyloides</name>
    <dbReference type="NCBI Taxonomy" id="74499"/>
    <lineage>
        <taxon>Eukaryota</taxon>
        <taxon>Fungi</taxon>
        <taxon>Dikarya</taxon>
        <taxon>Ascomycota</taxon>
        <taxon>Pezizomycotina</taxon>
        <taxon>Orbiliomycetes</taxon>
        <taxon>Orbiliales</taxon>
        <taxon>Orbiliaceae</taxon>
        <taxon>Drechslerella</taxon>
    </lineage>
</organism>
<keyword evidence="3" id="KW-1185">Reference proteome</keyword>
<name>A0AAD6NHR2_DREDA</name>
<feature type="compositionally biased region" description="Basic and acidic residues" evidence="1">
    <location>
        <begin position="161"/>
        <end position="170"/>
    </location>
</feature>
<dbReference type="EMBL" id="JAQGDS010000006">
    <property type="protein sequence ID" value="KAJ6260006.1"/>
    <property type="molecule type" value="Genomic_DNA"/>
</dbReference>
<feature type="compositionally biased region" description="Basic residues" evidence="1">
    <location>
        <begin position="133"/>
        <end position="150"/>
    </location>
</feature>
<evidence type="ECO:0000256" key="1">
    <source>
        <dbReference type="SAM" id="MobiDB-lite"/>
    </source>
</evidence>
<feature type="compositionally biased region" description="Basic residues" evidence="1">
    <location>
        <begin position="81"/>
        <end position="92"/>
    </location>
</feature>
<dbReference type="AlphaFoldDB" id="A0AAD6NHR2"/>
<protein>
    <submittedName>
        <fullName evidence="2">Uncharacterized protein</fullName>
    </submittedName>
</protein>
<feature type="compositionally biased region" description="Low complexity" evidence="1">
    <location>
        <begin position="200"/>
        <end position="216"/>
    </location>
</feature>
<sequence length="363" mass="39546">MSQQPAATPPILATPQITHPQSPRPPPSPTSSTCSSSTATDDISDSGEDDLAPSIMEPSDLDFLTHGDLRSPGREHARERSLRKKGPHRGSGHHTSAAAAHVAPPVDPGVQPQYPSDDEEDKRKSMTPEERARARKKAKKTAKAEKKRALKAQETVKIPRKREDRRREDEVAAVEASMASLLRTTEDHEDGESQQQGDDAAAATNTTNTTSTSTLSTHDRQQRRRSSNTLPNRPAKPRKSSSGQVGSGSNSIKSPKIGTDPDDASVTPGVAKRGGAKHAAAFTQYNVEEGLHERAHDIDRQMAALAKMEIMGEKSRGGKLARGLEELEKRKMERKQNEALMGVVEAAQERFEDEQLARLYGLK</sequence>
<dbReference type="Proteomes" id="UP001221413">
    <property type="component" value="Unassembled WGS sequence"/>
</dbReference>
<evidence type="ECO:0000313" key="2">
    <source>
        <dbReference type="EMBL" id="KAJ6260006.1"/>
    </source>
</evidence>
<feature type="compositionally biased region" description="Basic and acidic residues" evidence="1">
    <location>
        <begin position="63"/>
        <end position="80"/>
    </location>
</feature>
<gene>
    <name evidence="2" type="ORF">Dda_5651</name>
</gene>
<reference evidence="2" key="1">
    <citation type="submission" date="2023-01" db="EMBL/GenBank/DDBJ databases">
        <title>The chitinases involved in constricting ring structure development in the nematode-trapping fungus Drechslerella dactyloides.</title>
        <authorList>
            <person name="Wang R."/>
            <person name="Zhang L."/>
            <person name="Tang P."/>
            <person name="Li S."/>
            <person name="Liang L."/>
        </authorList>
    </citation>
    <scope>NUCLEOTIDE SEQUENCE</scope>
    <source>
        <strain evidence="2">YMF1.00031</strain>
    </source>
</reference>
<feature type="region of interest" description="Disordered" evidence="1">
    <location>
        <begin position="1"/>
        <end position="276"/>
    </location>
</feature>